<organism evidence="6 7">
    <name type="scientific">Planktomarina temperata RCA23</name>
    <dbReference type="NCBI Taxonomy" id="666509"/>
    <lineage>
        <taxon>Bacteria</taxon>
        <taxon>Pseudomonadati</taxon>
        <taxon>Pseudomonadota</taxon>
        <taxon>Alphaproteobacteria</taxon>
        <taxon>Rhodobacterales</taxon>
        <taxon>Paracoccaceae</taxon>
        <taxon>Planktomarina</taxon>
    </lineage>
</organism>
<dbReference type="Proteomes" id="UP000028680">
    <property type="component" value="Chromosome"/>
</dbReference>
<dbReference type="FunFam" id="3.40.309.10:FF:000012">
    <property type="entry name" value="Betaine aldehyde dehydrogenase"/>
    <property type="match status" value="1"/>
</dbReference>
<evidence type="ECO:0000256" key="2">
    <source>
        <dbReference type="ARBA" id="ARBA00023002"/>
    </source>
</evidence>
<feature type="domain" description="Aldehyde dehydrogenase" evidence="5">
    <location>
        <begin position="52"/>
        <end position="506"/>
    </location>
</feature>
<dbReference type="InterPro" id="IPR015590">
    <property type="entry name" value="Aldehyde_DH_dom"/>
</dbReference>
<accession>A0AAN0VJK0</accession>
<dbReference type="InterPro" id="IPR016162">
    <property type="entry name" value="Ald_DH_N"/>
</dbReference>
<dbReference type="PANTHER" id="PTHR11699">
    <property type="entry name" value="ALDEHYDE DEHYDROGENASE-RELATED"/>
    <property type="match status" value="1"/>
</dbReference>
<name>A0AAN0VJK0_9RHOB</name>
<keyword evidence="2 4" id="KW-0560">Oxidoreductase</keyword>
<dbReference type="InterPro" id="IPR016163">
    <property type="entry name" value="Ald_DH_C"/>
</dbReference>
<dbReference type="PROSITE" id="PS00070">
    <property type="entry name" value="ALDEHYDE_DEHYDR_CYS"/>
    <property type="match status" value="1"/>
</dbReference>
<dbReference type="InterPro" id="IPR016161">
    <property type="entry name" value="Ald_DH/histidinol_DH"/>
</dbReference>
<protein>
    <submittedName>
        <fullName evidence="6">Gamma-glutamyl-gamma-aminobutyraldehyde dehydrogenase PuuC</fullName>
        <ecNumber evidence="6">1.2.1.-</ecNumber>
    </submittedName>
</protein>
<keyword evidence="7" id="KW-1185">Reference proteome</keyword>
<dbReference type="GO" id="GO:0004030">
    <property type="term" value="F:aldehyde dehydrogenase [NAD(P)+] activity"/>
    <property type="evidence" value="ECO:0007669"/>
    <property type="project" value="UniProtKB-ARBA"/>
</dbReference>
<evidence type="ECO:0000313" key="7">
    <source>
        <dbReference type="Proteomes" id="UP000028680"/>
    </source>
</evidence>
<dbReference type="EMBL" id="CP003984">
    <property type="protein sequence ID" value="AII88152.1"/>
    <property type="molecule type" value="Genomic_DNA"/>
</dbReference>
<evidence type="ECO:0000256" key="3">
    <source>
        <dbReference type="PROSITE-ProRule" id="PRU10007"/>
    </source>
</evidence>
<reference evidence="6 7" key="1">
    <citation type="journal article" date="2014" name="ISME J.">
        <title>Adaptation of an abundant Roseobacter RCA organism to pelagic systems revealed by genomic and transcriptomic analyses.</title>
        <authorList>
            <person name="Voget S."/>
            <person name="Wemheuer B."/>
            <person name="Brinkhoff T."/>
            <person name="Vollmers J."/>
            <person name="Dietrich S."/>
            <person name="Giebel H.A."/>
            <person name="Beardsley C."/>
            <person name="Sardemann C."/>
            <person name="Bakenhus I."/>
            <person name="Billerbeck S."/>
            <person name="Daniel R."/>
            <person name="Simon M."/>
        </authorList>
    </citation>
    <scope>NUCLEOTIDE SEQUENCE [LARGE SCALE GENOMIC DNA]</scope>
    <source>
        <strain evidence="6 7">RCA23</strain>
    </source>
</reference>
<evidence type="ECO:0000259" key="5">
    <source>
        <dbReference type="Pfam" id="PF00171"/>
    </source>
</evidence>
<dbReference type="InterPro" id="IPR029510">
    <property type="entry name" value="Ald_DH_CS_GLU"/>
</dbReference>
<dbReference type="Pfam" id="PF00171">
    <property type="entry name" value="Aldedh"/>
    <property type="match status" value="1"/>
</dbReference>
<dbReference type="EC" id="1.2.1.-" evidence="6"/>
<sequence length="511" mass="54208">MRHCGIHSPLGHRFIHVMDGGMRQNEIDDLRVRLVSPPKMIIGGASVNAVSEAVLDVVSPIDGSLLAKLPDASEADVADAVAAARRAFETGSWAKMAPAARKKILLDWAQLIDDHALELAVLGVRDNGTEISMAIKAEPMSAANTIRYYAEAIDKIYGEVAPTDASTLAMILKEPIGVVGAIVPWNFPLMISAWKIAPALAMGNSVVLKPSEIASLSALRLVELAHEAGLPDGVLNVVTGQGAVAGQALARSMDVDSLVFTGSGRVGRLLLEHAAQTNLKRVYLELGGKSPHVVFEDTDDLEAAAQAVVAGIFRNSGQVCIAGSRLLVQNSIHDAFVEKIVAVTQTMRVGDPLSLATQIGAMSSEAHLNRVLQSLESVKSIVAGGDRILTETGGYYMRPAIVTNMGPEDRLVQDEVFGPVLTVTRFTSEKNAIDLANATELGLSAGVWTSQLSRAHRMVSALRAGVVHVNTYGGADNTVPLGGYKQSGNGQDKSLHALDKYVNTKTAWIKL</sequence>
<comment type="similarity">
    <text evidence="1 4">Belongs to the aldehyde dehydrogenase family.</text>
</comment>
<evidence type="ECO:0000256" key="1">
    <source>
        <dbReference type="ARBA" id="ARBA00009986"/>
    </source>
</evidence>
<evidence type="ECO:0000256" key="4">
    <source>
        <dbReference type="RuleBase" id="RU003345"/>
    </source>
</evidence>
<feature type="active site" evidence="3">
    <location>
        <position position="285"/>
    </location>
</feature>
<dbReference type="Gene3D" id="3.40.309.10">
    <property type="entry name" value="Aldehyde Dehydrogenase, Chain A, domain 2"/>
    <property type="match status" value="1"/>
</dbReference>
<dbReference type="InterPro" id="IPR016160">
    <property type="entry name" value="Ald_DH_CS_CYS"/>
</dbReference>
<dbReference type="SUPFAM" id="SSF53720">
    <property type="entry name" value="ALDH-like"/>
    <property type="match status" value="1"/>
</dbReference>
<dbReference type="AlphaFoldDB" id="A0AAN0VJK0"/>
<evidence type="ECO:0000313" key="6">
    <source>
        <dbReference type="EMBL" id="AII88152.1"/>
    </source>
</evidence>
<proteinExistence type="inferred from homology"/>
<dbReference type="KEGG" id="ptp:RCA23_c26350"/>
<gene>
    <name evidence="6" type="primary">puuC</name>
    <name evidence="6" type="ORF">RCA23_c26350</name>
</gene>
<dbReference type="PROSITE" id="PS00687">
    <property type="entry name" value="ALDEHYDE_DEHYDR_GLU"/>
    <property type="match status" value="1"/>
</dbReference>
<dbReference type="FunFam" id="3.40.605.10:FF:000001">
    <property type="entry name" value="Aldehyde dehydrogenase 1"/>
    <property type="match status" value="1"/>
</dbReference>
<dbReference type="Gene3D" id="3.40.605.10">
    <property type="entry name" value="Aldehyde Dehydrogenase, Chain A, domain 1"/>
    <property type="match status" value="1"/>
</dbReference>